<dbReference type="CDD" id="cd00009">
    <property type="entry name" value="AAA"/>
    <property type="match status" value="1"/>
</dbReference>
<dbReference type="Pfam" id="PF25601">
    <property type="entry name" value="AAA_lid_14"/>
    <property type="match status" value="1"/>
</dbReference>
<dbReference type="Pfam" id="PF00158">
    <property type="entry name" value="Sigma54_activat"/>
    <property type="match status" value="1"/>
</dbReference>
<dbReference type="InterPro" id="IPR009057">
    <property type="entry name" value="Homeodomain-like_sf"/>
</dbReference>
<dbReference type="InterPro" id="IPR025943">
    <property type="entry name" value="Sigma_54_int_dom_ATP-bd_2"/>
</dbReference>
<evidence type="ECO:0000256" key="2">
    <source>
        <dbReference type="ARBA" id="ARBA00022840"/>
    </source>
</evidence>
<dbReference type="Proteomes" id="UP000660708">
    <property type="component" value="Unassembled WGS sequence"/>
</dbReference>
<dbReference type="SUPFAM" id="SSF46689">
    <property type="entry name" value="Homeodomain-like"/>
    <property type="match status" value="1"/>
</dbReference>
<dbReference type="GO" id="GO:0006355">
    <property type="term" value="P:regulation of DNA-templated transcription"/>
    <property type="evidence" value="ECO:0007669"/>
    <property type="project" value="InterPro"/>
</dbReference>
<evidence type="ECO:0000256" key="1">
    <source>
        <dbReference type="ARBA" id="ARBA00022741"/>
    </source>
</evidence>
<gene>
    <name evidence="4" type="ORF">PPEP_a1530</name>
</gene>
<dbReference type="GO" id="GO:0005524">
    <property type="term" value="F:ATP binding"/>
    <property type="evidence" value="ECO:0007669"/>
    <property type="project" value="UniProtKB-KW"/>
</dbReference>
<feature type="domain" description="Sigma-54 factor interaction" evidence="3">
    <location>
        <begin position="29"/>
        <end position="242"/>
    </location>
</feature>
<dbReference type="InterPro" id="IPR058031">
    <property type="entry name" value="AAA_lid_NorR"/>
</dbReference>
<keyword evidence="1" id="KW-0547">Nucleotide-binding</keyword>
<dbReference type="PANTHER" id="PTHR32071:SF121">
    <property type="entry name" value="SIGMA L-DEPENDENT TRANSCRIPTIONAL REGULATOR YQIR-RELATED"/>
    <property type="match status" value="1"/>
</dbReference>
<reference evidence="4 5" key="1">
    <citation type="submission" date="2015-06" db="EMBL/GenBank/DDBJ databases">
        <title>Genome sequence of Pseudoalteromonas peptidolytica.</title>
        <authorList>
            <person name="Xie B.-B."/>
            <person name="Rong J.-C."/>
            <person name="Qin Q.-L."/>
            <person name="Zhang Y.-Z."/>
        </authorList>
    </citation>
    <scope>NUCLEOTIDE SEQUENCE [LARGE SCALE GENOMIC DNA]</scope>
    <source>
        <strain evidence="4 5">F12-50-A1</strain>
    </source>
</reference>
<keyword evidence="5" id="KW-1185">Reference proteome</keyword>
<evidence type="ECO:0000259" key="3">
    <source>
        <dbReference type="PROSITE" id="PS50045"/>
    </source>
</evidence>
<evidence type="ECO:0000313" key="5">
    <source>
        <dbReference type="Proteomes" id="UP000660708"/>
    </source>
</evidence>
<name>A0A8I0T5D9_9GAMM</name>
<dbReference type="PANTHER" id="PTHR32071">
    <property type="entry name" value="TRANSCRIPTIONAL REGULATORY PROTEIN"/>
    <property type="match status" value="1"/>
</dbReference>
<proteinExistence type="predicted"/>
<dbReference type="Gene3D" id="1.10.8.60">
    <property type="match status" value="1"/>
</dbReference>
<dbReference type="InterPro" id="IPR027417">
    <property type="entry name" value="P-loop_NTPase"/>
</dbReference>
<dbReference type="InterPro" id="IPR002078">
    <property type="entry name" value="Sigma_54_int"/>
</dbReference>
<dbReference type="SUPFAM" id="SSF52540">
    <property type="entry name" value="P-loop containing nucleoside triphosphate hydrolases"/>
    <property type="match status" value="1"/>
</dbReference>
<organism evidence="4 5">
    <name type="scientific">Pseudoalteromonas peptidolytica F12-50-A1</name>
    <dbReference type="NCBI Taxonomy" id="1315280"/>
    <lineage>
        <taxon>Bacteria</taxon>
        <taxon>Pseudomonadati</taxon>
        <taxon>Pseudomonadota</taxon>
        <taxon>Gammaproteobacteria</taxon>
        <taxon>Alteromonadales</taxon>
        <taxon>Pseudoalteromonadaceae</taxon>
        <taxon>Pseudoalteromonas</taxon>
    </lineage>
</organism>
<dbReference type="InterPro" id="IPR003593">
    <property type="entry name" value="AAA+_ATPase"/>
</dbReference>
<sequence length="336" mass="37872">MDKYNKVLNGVGAENLIIDRDEDFKACILAKNEELASIIQGETGTGKEEFAKLVHRKRIYLQGEEVPFVSVNCANFNNELSLSLLFGHVKGAFSGAEKSTDGFIAEANGGILFLDEIHTLSIETQQKLLRVLNDGSYSRLGDTKTLYSKFQVIAATTKDLDEEVEKGTFLMDLRFRLLGIELTMKPLRERKDDIPKLIDVFLKNKDIMLSPAQYTELVSLCKKYYWQGNIRQLFGVLNAWIAMCDGKVNIAYFPQYNNMLKPSAVSKSDKGGYGKVMSVLERAISLDISFSEAIEEVECFIIEEAMGLNPSVSDVYQGLQLSRNNFYVKRRKYGLT</sequence>
<comment type="caution">
    <text evidence="4">The sequence shown here is derived from an EMBL/GenBank/DDBJ whole genome shotgun (WGS) entry which is preliminary data.</text>
</comment>
<dbReference type="RefSeq" id="WP_161972763.1">
    <property type="nucleotide sequence ID" value="NZ_AQHF01000026.1"/>
</dbReference>
<protein>
    <recommendedName>
        <fullName evidence="3">Sigma-54 factor interaction domain-containing protein</fullName>
    </recommendedName>
</protein>
<dbReference type="PROSITE" id="PS50045">
    <property type="entry name" value="SIGMA54_INTERACT_4"/>
    <property type="match status" value="1"/>
</dbReference>
<keyword evidence="2" id="KW-0067">ATP-binding</keyword>
<dbReference type="SMART" id="SM00382">
    <property type="entry name" value="AAA"/>
    <property type="match status" value="1"/>
</dbReference>
<evidence type="ECO:0000313" key="4">
    <source>
        <dbReference type="EMBL" id="MBE0347133.1"/>
    </source>
</evidence>
<dbReference type="Gene3D" id="3.40.50.300">
    <property type="entry name" value="P-loop containing nucleotide triphosphate hydrolases"/>
    <property type="match status" value="1"/>
</dbReference>
<dbReference type="AlphaFoldDB" id="A0A8I0T5D9"/>
<dbReference type="EMBL" id="AQHF01000026">
    <property type="protein sequence ID" value="MBE0347133.1"/>
    <property type="molecule type" value="Genomic_DNA"/>
</dbReference>
<accession>A0A8I0T5D9</accession>
<dbReference type="PROSITE" id="PS00676">
    <property type="entry name" value="SIGMA54_INTERACT_2"/>
    <property type="match status" value="1"/>
</dbReference>